<dbReference type="SUPFAM" id="SSF90123">
    <property type="entry name" value="ABC transporter transmembrane region"/>
    <property type="match status" value="1"/>
</dbReference>
<keyword evidence="5" id="KW-0547">Nucleotide-binding</keyword>
<dbReference type="GO" id="GO:0008233">
    <property type="term" value="F:peptidase activity"/>
    <property type="evidence" value="ECO:0007669"/>
    <property type="project" value="InterPro"/>
</dbReference>
<feature type="transmembrane region" description="Helical" evidence="9">
    <location>
        <begin position="413"/>
        <end position="439"/>
    </location>
</feature>
<dbReference type="GO" id="GO:0005524">
    <property type="term" value="F:ATP binding"/>
    <property type="evidence" value="ECO:0007669"/>
    <property type="project" value="UniProtKB-KW"/>
</dbReference>
<evidence type="ECO:0000256" key="3">
    <source>
        <dbReference type="ARBA" id="ARBA00022475"/>
    </source>
</evidence>
<dbReference type="GO" id="GO:0016887">
    <property type="term" value="F:ATP hydrolysis activity"/>
    <property type="evidence" value="ECO:0007669"/>
    <property type="project" value="InterPro"/>
</dbReference>
<dbReference type="Pfam" id="PF00005">
    <property type="entry name" value="ABC_tran"/>
    <property type="match status" value="1"/>
</dbReference>
<sequence length="701" mass="78686">MNSIVKEPHITELLEYSGNKKVAMISQTEAAECGVACLAMVSTYYGHKLDMPAARRFHTPGLKGINVQQLIQTADKMQLAARALKCPLEHVGKLTLPCILHWDLNHFVVLTGVKKNKLTINDPASGTRILSLEEFSKHFTGIAIELIPTKQFEKKDSRQKMGISQLWTRISGIGKVLTTLVMLTILLQIFMLLSPYYIQLVVDEVLTSFDNSLLVVLAVGFSLLLFFNIITKAIRSWLILRLSSQLNLQMGANLLRHLLRLPMSYFETRHIGDLVSRFGSLGQVRERMTTGLVETIVDGFMSLAILGVMFAYSQFLTAVVLCIISIYLAIRLALYNTLRQATEVSIEAKAKEQSQFLETARGIQTIRLFNAESLRQSNWQNHYSAVINADIKLGKLNIGFESANQFLFGLENIFIIFLAATAVMNGELTIGMLFAFLAYKDQLTTRMSVLIEQIVQFKMLRLHLDRIADIALHEQEPHREKGRNLIQMRGSIKLVDLSFKYSPDEEYIFKNVNLEVNAGESVALIGPSGCGKSTLLKIMLGLLQPTSGRVLVDGEDIRDLGLSNYRNYIGSVMQDDTLLTGTIEENISFFDPEPDQQLLSHCAHLAGIHEDILNLPMNYRSLVSDMGSNFSGGQTQRLLLARALYRRPAILFLDEATSHLDVENESRINENIKNLPFTRLMIAHRPETIESADHVVNLADL</sequence>
<evidence type="ECO:0000259" key="11">
    <source>
        <dbReference type="PROSITE" id="PS50929"/>
    </source>
</evidence>
<dbReference type="InterPro" id="IPR039421">
    <property type="entry name" value="Type_1_exporter"/>
</dbReference>
<dbReference type="EMBL" id="FIZY01000027">
    <property type="protein sequence ID" value="CZF83999.1"/>
    <property type="molecule type" value="Genomic_DNA"/>
</dbReference>
<evidence type="ECO:0000256" key="9">
    <source>
        <dbReference type="SAM" id="Phobius"/>
    </source>
</evidence>
<feature type="transmembrane region" description="Helical" evidence="9">
    <location>
        <begin position="176"/>
        <end position="198"/>
    </location>
</feature>
<keyword evidence="2" id="KW-0813">Transport</keyword>
<feature type="domain" description="Peptidase C39" evidence="12">
    <location>
        <begin position="27"/>
        <end position="146"/>
    </location>
</feature>
<keyword evidence="6 13" id="KW-0067">ATP-binding</keyword>
<dbReference type="InterPro" id="IPR027417">
    <property type="entry name" value="P-loop_NTPase"/>
</dbReference>
<dbReference type="Gene3D" id="3.40.50.300">
    <property type="entry name" value="P-loop containing nucleotide triphosphate hydrolases"/>
    <property type="match status" value="1"/>
</dbReference>
<evidence type="ECO:0000256" key="8">
    <source>
        <dbReference type="ARBA" id="ARBA00023136"/>
    </source>
</evidence>
<dbReference type="GO" id="GO:0006508">
    <property type="term" value="P:proteolysis"/>
    <property type="evidence" value="ECO:0007669"/>
    <property type="project" value="InterPro"/>
</dbReference>
<dbReference type="Gene3D" id="1.20.1560.10">
    <property type="entry name" value="ABC transporter type 1, transmembrane domain"/>
    <property type="match status" value="1"/>
</dbReference>
<reference evidence="14" key="1">
    <citation type="submission" date="2016-02" db="EMBL/GenBank/DDBJ databases">
        <authorList>
            <person name="Rodrigo-Torres Lidia"/>
            <person name="Arahal R.David."/>
        </authorList>
    </citation>
    <scope>NUCLEOTIDE SEQUENCE [LARGE SCALE GENOMIC DNA]</scope>
    <source>
        <strain evidence="14">CECT 8713</strain>
    </source>
</reference>
<dbReference type="Pfam" id="PF00664">
    <property type="entry name" value="ABC_membrane"/>
    <property type="match status" value="1"/>
</dbReference>
<dbReference type="OrthoDB" id="9782586at2"/>
<keyword evidence="3" id="KW-1003">Cell membrane</keyword>
<feature type="domain" description="ABC transporter" evidence="10">
    <location>
        <begin position="492"/>
        <end position="701"/>
    </location>
</feature>
<dbReference type="FunFam" id="3.40.50.300:FF:000299">
    <property type="entry name" value="ABC transporter ATP-binding protein/permease"/>
    <property type="match status" value="1"/>
</dbReference>
<name>A0A128FB25_9GAMM</name>
<evidence type="ECO:0000256" key="7">
    <source>
        <dbReference type="ARBA" id="ARBA00022989"/>
    </source>
</evidence>
<dbReference type="InterPro" id="IPR003439">
    <property type="entry name" value="ABC_transporter-like_ATP-bd"/>
</dbReference>
<dbReference type="Proteomes" id="UP000073601">
    <property type="component" value="Unassembled WGS sequence"/>
</dbReference>
<dbReference type="PROSITE" id="PS50929">
    <property type="entry name" value="ABC_TM1F"/>
    <property type="match status" value="1"/>
</dbReference>
<dbReference type="InterPro" id="IPR005074">
    <property type="entry name" value="Peptidase_C39"/>
</dbReference>
<dbReference type="GO" id="GO:0005886">
    <property type="term" value="C:plasma membrane"/>
    <property type="evidence" value="ECO:0007669"/>
    <property type="project" value="UniProtKB-SubCell"/>
</dbReference>
<comment type="subcellular location">
    <subcellularLocation>
        <location evidence="1">Cell membrane</location>
        <topology evidence="1">Multi-pass membrane protein</topology>
    </subcellularLocation>
</comment>
<evidence type="ECO:0000256" key="6">
    <source>
        <dbReference type="ARBA" id="ARBA00022840"/>
    </source>
</evidence>
<dbReference type="Pfam" id="PF03412">
    <property type="entry name" value="Peptidase_C39"/>
    <property type="match status" value="1"/>
</dbReference>
<gene>
    <name evidence="13" type="primary">apxIB_3</name>
    <name evidence="13" type="ORF">GMA8713_02904</name>
</gene>
<keyword evidence="8 9" id="KW-0472">Membrane</keyword>
<dbReference type="InterPro" id="IPR036640">
    <property type="entry name" value="ABC1_TM_sf"/>
</dbReference>
<evidence type="ECO:0000259" key="12">
    <source>
        <dbReference type="PROSITE" id="PS50990"/>
    </source>
</evidence>
<dbReference type="CDD" id="cd18567">
    <property type="entry name" value="ABC_6TM_CvaB_RaxB_like"/>
    <property type="match status" value="1"/>
</dbReference>
<evidence type="ECO:0000256" key="2">
    <source>
        <dbReference type="ARBA" id="ARBA00022448"/>
    </source>
</evidence>
<evidence type="ECO:0000256" key="4">
    <source>
        <dbReference type="ARBA" id="ARBA00022692"/>
    </source>
</evidence>
<evidence type="ECO:0000313" key="14">
    <source>
        <dbReference type="Proteomes" id="UP000073601"/>
    </source>
</evidence>
<evidence type="ECO:0000256" key="1">
    <source>
        <dbReference type="ARBA" id="ARBA00004651"/>
    </source>
</evidence>
<evidence type="ECO:0000259" key="10">
    <source>
        <dbReference type="PROSITE" id="PS50893"/>
    </source>
</evidence>
<protein>
    <submittedName>
        <fullName evidence="13">Toxin RTX-I translocation ATP-binding protein</fullName>
    </submittedName>
</protein>
<dbReference type="PROSITE" id="PS50893">
    <property type="entry name" value="ABC_TRANSPORTER_2"/>
    <property type="match status" value="1"/>
</dbReference>
<dbReference type="RefSeq" id="WP_084387747.1">
    <property type="nucleotide sequence ID" value="NZ_CAWRCI010000027.1"/>
</dbReference>
<dbReference type="PANTHER" id="PTHR24221">
    <property type="entry name" value="ATP-BINDING CASSETTE SUB-FAMILY B"/>
    <property type="match status" value="1"/>
</dbReference>
<feature type="transmembrane region" description="Helical" evidence="9">
    <location>
        <begin position="213"/>
        <end position="231"/>
    </location>
</feature>
<accession>A0A128FB25</accession>
<dbReference type="SUPFAM" id="SSF52540">
    <property type="entry name" value="P-loop containing nucleoside triphosphate hydrolases"/>
    <property type="match status" value="1"/>
</dbReference>
<feature type="domain" description="ABC transmembrane type-1" evidence="11">
    <location>
        <begin position="183"/>
        <end position="459"/>
    </location>
</feature>
<dbReference type="Gene3D" id="3.90.70.10">
    <property type="entry name" value="Cysteine proteinases"/>
    <property type="match status" value="1"/>
</dbReference>
<dbReference type="PROSITE" id="PS50990">
    <property type="entry name" value="PEPTIDASE_C39"/>
    <property type="match status" value="1"/>
</dbReference>
<keyword evidence="7 9" id="KW-1133">Transmembrane helix</keyword>
<dbReference type="InterPro" id="IPR011527">
    <property type="entry name" value="ABC1_TM_dom"/>
</dbReference>
<keyword evidence="14" id="KW-1185">Reference proteome</keyword>
<dbReference type="PANTHER" id="PTHR24221:SF606">
    <property type="entry name" value="COLICIN V SECRETION-PROCESSING ATP-BINDING PROTEIN"/>
    <property type="match status" value="1"/>
</dbReference>
<evidence type="ECO:0000313" key="13">
    <source>
        <dbReference type="EMBL" id="CZF83999.1"/>
    </source>
</evidence>
<organism evidence="13 14">
    <name type="scientific">Grimontia marina</name>
    <dbReference type="NCBI Taxonomy" id="646534"/>
    <lineage>
        <taxon>Bacteria</taxon>
        <taxon>Pseudomonadati</taxon>
        <taxon>Pseudomonadota</taxon>
        <taxon>Gammaproteobacteria</taxon>
        <taxon>Vibrionales</taxon>
        <taxon>Vibrionaceae</taxon>
        <taxon>Grimontia</taxon>
    </lineage>
</organism>
<dbReference type="GO" id="GO:0140359">
    <property type="term" value="F:ABC-type transporter activity"/>
    <property type="evidence" value="ECO:0007669"/>
    <property type="project" value="InterPro"/>
</dbReference>
<keyword evidence="4 9" id="KW-0812">Transmembrane</keyword>
<dbReference type="InterPro" id="IPR003593">
    <property type="entry name" value="AAA+_ATPase"/>
</dbReference>
<dbReference type="SMART" id="SM00382">
    <property type="entry name" value="AAA"/>
    <property type="match status" value="1"/>
</dbReference>
<evidence type="ECO:0000256" key="5">
    <source>
        <dbReference type="ARBA" id="ARBA00022741"/>
    </source>
</evidence>
<dbReference type="AlphaFoldDB" id="A0A128FB25"/>
<proteinExistence type="predicted"/>
<feature type="transmembrane region" description="Helical" evidence="9">
    <location>
        <begin position="303"/>
        <end position="330"/>
    </location>
</feature>
<dbReference type="CDD" id="cd03246">
    <property type="entry name" value="ABCC_Protease_Secretion"/>
    <property type="match status" value="1"/>
</dbReference>
<dbReference type="GO" id="GO:0034040">
    <property type="term" value="F:ATPase-coupled lipid transmembrane transporter activity"/>
    <property type="evidence" value="ECO:0007669"/>
    <property type="project" value="TreeGrafter"/>
</dbReference>